<evidence type="ECO:0000313" key="1">
    <source>
        <dbReference type="EMBL" id="MAA12912.1"/>
    </source>
</evidence>
<dbReference type="AlphaFoldDB" id="A0A224YGI2"/>
<reference evidence="1" key="1">
    <citation type="journal article" date="2017" name="Parasit. Vectors">
        <title>Sialotranscriptomics of Rhipicephalus zambeziensis reveals intricate expression profiles of secretory proteins and suggests tight temporal transcriptional regulation during blood-feeding.</title>
        <authorList>
            <person name="de Castro M.H."/>
            <person name="de Klerk D."/>
            <person name="Pienaar R."/>
            <person name="Rees D.J.G."/>
            <person name="Mans B.J."/>
        </authorList>
    </citation>
    <scope>NUCLEOTIDE SEQUENCE</scope>
    <source>
        <tissue evidence="1">Salivary glands</tissue>
    </source>
</reference>
<organism evidence="1">
    <name type="scientific">Rhipicephalus zambeziensis</name>
    <dbReference type="NCBI Taxonomy" id="60191"/>
    <lineage>
        <taxon>Eukaryota</taxon>
        <taxon>Metazoa</taxon>
        <taxon>Ecdysozoa</taxon>
        <taxon>Arthropoda</taxon>
        <taxon>Chelicerata</taxon>
        <taxon>Arachnida</taxon>
        <taxon>Acari</taxon>
        <taxon>Parasitiformes</taxon>
        <taxon>Ixodida</taxon>
        <taxon>Ixodoidea</taxon>
        <taxon>Ixodidae</taxon>
        <taxon>Rhipicephalinae</taxon>
        <taxon>Rhipicephalus</taxon>
        <taxon>Rhipicephalus</taxon>
    </lineage>
</organism>
<accession>A0A224YGI2</accession>
<proteinExistence type="predicted"/>
<sequence length="106" mass="11731">MELLLSLGEKMHFEMSSHASSRDKAGAPKKHDHCHCCDCIVSFLSWSKAHAATIDLGTFLYTLTCHGASSYQGCSQLRACKRMRSVHATEGVRNELGRSLLCWSNS</sequence>
<protein>
    <submittedName>
        <fullName evidence="1">Uncharacterized protein</fullName>
    </submittedName>
</protein>
<dbReference type="EMBL" id="GFPF01001766">
    <property type="protein sequence ID" value="MAA12912.1"/>
    <property type="molecule type" value="Transcribed_RNA"/>
</dbReference>
<name>A0A224YGI2_9ACAR</name>